<name>A0ACB9R1T6_9MYRT</name>
<comment type="caution">
    <text evidence="1">The sequence shown here is derived from an EMBL/GenBank/DDBJ whole genome shotgun (WGS) entry which is preliminary data.</text>
</comment>
<dbReference type="EMBL" id="CM042883">
    <property type="protein sequence ID" value="KAI4372870.1"/>
    <property type="molecule type" value="Genomic_DNA"/>
</dbReference>
<keyword evidence="2" id="KW-1185">Reference proteome</keyword>
<evidence type="ECO:0000313" key="1">
    <source>
        <dbReference type="EMBL" id="KAI4372870.1"/>
    </source>
</evidence>
<evidence type="ECO:0000313" key="2">
    <source>
        <dbReference type="Proteomes" id="UP001057402"/>
    </source>
</evidence>
<accession>A0ACB9R1T6</accession>
<organism evidence="1 2">
    <name type="scientific">Melastoma candidum</name>
    <dbReference type="NCBI Taxonomy" id="119954"/>
    <lineage>
        <taxon>Eukaryota</taxon>
        <taxon>Viridiplantae</taxon>
        <taxon>Streptophyta</taxon>
        <taxon>Embryophyta</taxon>
        <taxon>Tracheophyta</taxon>
        <taxon>Spermatophyta</taxon>
        <taxon>Magnoliopsida</taxon>
        <taxon>eudicotyledons</taxon>
        <taxon>Gunneridae</taxon>
        <taxon>Pentapetalae</taxon>
        <taxon>rosids</taxon>
        <taxon>malvids</taxon>
        <taxon>Myrtales</taxon>
        <taxon>Melastomataceae</taxon>
        <taxon>Melastomatoideae</taxon>
        <taxon>Melastomateae</taxon>
        <taxon>Melastoma</taxon>
    </lineage>
</organism>
<protein>
    <submittedName>
        <fullName evidence="1">Uncharacterized protein</fullName>
    </submittedName>
</protein>
<dbReference type="Proteomes" id="UP001057402">
    <property type="component" value="Chromosome 4"/>
</dbReference>
<sequence length="106" mass="11525">MMTGTDCFDQWKGRSSGASWCRLPMILQPDERRSVFEGRVESGEDVCGAGIGDRNPLVVSIAAPADQIQRCPECGLSVVTGPFSREDIGNQVTMKDNTLCSFLLVL</sequence>
<reference evidence="2" key="1">
    <citation type="journal article" date="2023" name="Front. Plant Sci.">
        <title>Chromosomal-level genome assembly of Melastoma candidum provides insights into trichome evolution.</title>
        <authorList>
            <person name="Zhong Y."/>
            <person name="Wu W."/>
            <person name="Sun C."/>
            <person name="Zou P."/>
            <person name="Liu Y."/>
            <person name="Dai S."/>
            <person name="Zhou R."/>
        </authorList>
    </citation>
    <scope>NUCLEOTIDE SEQUENCE [LARGE SCALE GENOMIC DNA]</scope>
</reference>
<gene>
    <name evidence="1" type="ORF">MLD38_011054</name>
</gene>
<proteinExistence type="predicted"/>